<organism evidence="2 3">
    <name type="scientific">Acrasis kona</name>
    <dbReference type="NCBI Taxonomy" id="1008807"/>
    <lineage>
        <taxon>Eukaryota</taxon>
        <taxon>Discoba</taxon>
        <taxon>Heterolobosea</taxon>
        <taxon>Tetramitia</taxon>
        <taxon>Eutetramitia</taxon>
        <taxon>Acrasidae</taxon>
        <taxon>Acrasis</taxon>
    </lineage>
</organism>
<dbReference type="EMBL" id="JAOPGA020000625">
    <property type="protein sequence ID" value="KAL0480101.1"/>
    <property type="molecule type" value="Genomic_DNA"/>
</dbReference>
<reference evidence="2 3" key="1">
    <citation type="submission" date="2024-03" db="EMBL/GenBank/DDBJ databases">
        <title>The Acrasis kona genome and developmental transcriptomes reveal deep origins of eukaryotic multicellular pathways.</title>
        <authorList>
            <person name="Sheikh S."/>
            <person name="Fu C.-J."/>
            <person name="Brown M.W."/>
            <person name="Baldauf S.L."/>
        </authorList>
    </citation>
    <scope>NUCLEOTIDE SEQUENCE [LARGE SCALE GENOMIC DNA]</scope>
    <source>
        <strain evidence="2 3">ATCC MYA-3509</strain>
    </source>
</reference>
<feature type="region of interest" description="Disordered" evidence="1">
    <location>
        <begin position="170"/>
        <end position="189"/>
    </location>
</feature>
<dbReference type="AlphaFoldDB" id="A0AAW2YRM6"/>
<dbReference type="InterPro" id="IPR007849">
    <property type="entry name" value="ATP10"/>
</dbReference>
<keyword evidence="3" id="KW-1185">Reference proteome</keyword>
<evidence type="ECO:0000256" key="1">
    <source>
        <dbReference type="SAM" id="MobiDB-lite"/>
    </source>
</evidence>
<dbReference type="GO" id="GO:0005743">
    <property type="term" value="C:mitochondrial inner membrane"/>
    <property type="evidence" value="ECO:0007669"/>
    <property type="project" value="TreeGrafter"/>
</dbReference>
<evidence type="ECO:0000313" key="2">
    <source>
        <dbReference type="EMBL" id="KAL0480101.1"/>
    </source>
</evidence>
<dbReference type="PANTHER" id="PTHR28106:SF1">
    <property type="entry name" value="MITOCHONDRIAL ATPASE COMPLEX SUBUNIT ATP10"/>
    <property type="match status" value="1"/>
</dbReference>
<gene>
    <name evidence="2" type="ORF">AKO1_007289</name>
</gene>
<protein>
    <submittedName>
        <fullName evidence="2">ATP10</fullName>
    </submittedName>
</protein>
<dbReference type="PANTHER" id="PTHR28106">
    <property type="entry name" value="MITOCHONDRIAL ATPASE COMPLEX SUBUNIT ATP10"/>
    <property type="match status" value="1"/>
</dbReference>
<name>A0AAW2YRM6_9EUKA</name>
<evidence type="ECO:0000313" key="3">
    <source>
        <dbReference type="Proteomes" id="UP001431209"/>
    </source>
</evidence>
<proteinExistence type="predicted"/>
<sequence length="291" mass="33318">LKPARIKNIPYGSRFFGGSWLDRLRHVGSRELEQKIEQTPEDPDQDPRIKKFRHSLVKVAASTKKNILQNRNKILSDISKPSMWAETFALSTNNGKLFTALPVVIPVADAQEFPDLGDAKTLSGKHINIPQYVVDNRIKSTFVIMCYSQFGAPMAEQWSELFQKEFPESSGLLEESKSDPEKPSRPSRKDAQIISVTVMENYFYLKMLRTYLDYSLRSSIKEHNREHALSTYQPNSVVGNYRDILNISNGKACYVFLLDKKARVRWRAVGYPTENEAETLLQFTHKLVSSI</sequence>
<comment type="caution">
    <text evidence="2">The sequence shown here is derived from an EMBL/GenBank/DDBJ whole genome shotgun (WGS) entry which is preliminary data.</text>
</comment>
<accession>A0AAW2YRM6</accession>
<feature type="non-terminal residue" evidence="2">
    <location>
        <position position="1"/>
    </location>
</feature>
<dbReference type="Proteomes" id="UP001431209">
    <property type="component" value="Unassembled WGS sequence"/>
</dbReference>
<feature type="compositionally biased region" description="Basic and acidic residues" evidence="1">
    <location>
        <begin position="174"/>
        <end position="189"/>
    </location>
</feature>
<dbReference type="Pfam" id="PF05176">
    <property type="entry name" value="ATP-synt_10"/>
    <property type="match status" value="1"/>
</dbReference>
<dbReference type="GO" id="GO:0033615">
    <property type="term" value="P:mitochondrial proton-transporting ATP synthase complex assembly"/>
    <property type="evidence" value="ECO:0007669"/>
    <property type="project" value="TreeGrafter"/>
</dbReference>